<comment type="caution">
    <text evidence="3">The sequence shown here is derived from an EMBL/GenBank/DDBJ whole genome shotgun (WGS) entry which is preliminary data.</text>
</comment>
<feature type="chain" id="PRO_5046042252" description="Autotransporter domain-containing protein" evidence="1">
    <location>
        <begin position="27"/>
        <end position="1839"/>
    </location>
</feature>
<dbReference type="SUPFAM" id="SSF51126">
    <property type="entry name" value="Pectin lyase-like"/>
    <property type="match status" value="1"/>
</dbReference>
<dbReference type="EMBL" id="JBDIME010000004">
    <property type="protein sequence ID" value="MEN2789556.1"/>
    <property type="molecule type" value="Genomic_DNA"/>
</dbReference>
<evidence type="ECO:0000256" key="1">
    <source>
        <dbReference type="SAM" id="SignalP"/>
    </source>
</evidence>
<reference evidence="3 4" key="1">
    <citation type="submission" date="2024-05" db="EMBL/GenBank/DDBJ databases">
        <authorList>
            <person name="Liu Q."/>
            <person name="Xin Y.-H."/>
        </authorList>
    </citation>
    <scope>NUCLEOTIDE SEQUENCE [LARGE SCALE GENOMIC DNA]</scope>
    <source>
        <strain evidence="3 4">CGMCC 1.10181</strain>
    </source>
</reference>
<organism evidence="3 4">
    <name type="scientific">Sphingomonas oligophenolica</name>
    <dbReference type="NCBI Taxonomy" id="301154"/>
    <lineage>
        <taxon>Bacteria</taxon>
        <taxon>Pseudomonadati</taxon>
        <taxon>Pseudomonadota</taxon>
        <taxon>Alphaproteobacteria</taxon>
        <taxon>Sphingomonadales</taxon>
        <taxon>Sphingomonadaceae</taxon>
        <taxon>Sphingomonas</taxon>
    </lineage>
</organism>
<sequence length="1839" mass="180931">MQRLRFGTCLTTTAAALLVGAAPARAAPAPLLTLSAIALPPQGTRSGAHAPILPLDLTVRRDTGPVRRARGNAAAGITVTGVATQRTSAAAVPLLDPTLVPAAARASLVSGTDVTVDAGTVTTTDDYAHGADTFATGTTAITADHITTSGSRADGVHAIGYGDMTIKAGAVATSGYRADGIYANTNLGGATGGITITADSVSTSGLASTGINAAAYHGAISIDAGSVRTSGYGSDGINAWSYEHDATVKAGTVATSGDAGRGIVAYSGGTTTVIADTVTTSGAGTGHDSDAGGIMAVGAAVTVRAGTVSTKGDYSAGIYAISNRVHDNGQADRDITVTAGTVTTSGKASDGIDAINYATGKTSVTVDHVATSGDASWGIYAGGLGDISVKAGTVETKGGSAAGIAATSVYGAIDVTADSVATHGDHSNAINAVNYSQYGATTIKVGSISTDGAGSAGIYVGGSNAYQGASHVVTVDAGSITTRGDLGAGLVVLTGGTVNANVGDATIEGQRARGIIITTNEGDINLTAGNVVTKGAVALGRDASGIALSDNYGNVTADIQSIATAGDHSSGIITNGFSSNQSFTVHDGITTTGVHSAGILAILQGGNLSIDSGAITTGGAGSNGINAYIANGDATIRVGDLATLGDDANGLNVQVGSYDGTGHKIAIDVGSVTTRGTDASGILAGAQGGDVDVTGQTITTSGTHAAGIAVAAGNGVDADGNVYGGNVTINVGTVATSGDGANAIDTAATQSTSITAGSVTTIGAGADGIHAYGNGPVTIDVGSVATKGDHSYAIYALTASGDVSIKAGSVDTSGFLGHGIRAASYSGSVTVDAGTVTGGVGTGIDVRAGYGDHGDATVTAGTIVTNGAGIVALAGDNVTINVGNVTTHSGTEDAGTQLGQGIRAIGHGNVDITAGNIISTGYWAEGVTAVASASFNTGQEPGNITIDVGSVSTVGAKSTGIYAIDTGYQNGGSQTVNIKAGPVSTLGDAASGIYAVGPNVTIAANGPVSTAGDLATGIYAAAIGGAATVTAGDVSTRGDFSSGVRAFSSFGTVDITTTGAINTTGANSYGVLAFGSADLTINNSGSVKTEGRFARGLYAISSTGHSTITNSGAISTSGSFAEGIRAISFADGVDITSISTTGAYSAGIIAGRDRTGRNDRTGALADTALPTVRVVANTISTTGAHSNGVVAVNYAFGGSTSVDVDSITTTGTSSAGIASVTFGDLAIKAGNIHSGGVAIYARTLGAYSQAITVTGSAVSSGDTAILASTFFGDSVITIGKGASVIGGGHRDPVYGGSGDGILIDLYGATGTINNAGTIATAGDGFAIEATAGLDYYGHASSRITVNNSGRILGAVKLGAGADVLNNSGVFVATKDSDFGGGGDSFVNSGTLFVAPGVKAGTIAFANLATFTNQSGLIDFRNGMAGDVLKLSGSFVGSGSSSLAVDLDGATADRLEVAGAATGHTGIILNIAENDLHLFASPVTVVKGGTGSAADAFSITNPDIGLLHYGIRYDAVAGAYGLTAAAGAPVYRTLNIPRAAQATWLRAEDAWDAHISEKRDARLVDGDGFGQRLWGQIYAGVTNQDGTRSLDGTSIATGYRQDYYGGQVGLDLAGKTTETGGLLFGVTGSYLSSHLNGRDSADRTQSDSVELGAYASFLAGPFFANLLGQYGHDWIRARNATLGYRDRLSGDSYGAALQAGARLGTDRFYVEPTVSLSYVATAISDLHALGQTIDFDSRNGLRGKLGGRIGGALDMAGGGKAVFYLRANYVHEFKGEAGLDFLSGGTGQHVSGMRPSDYGHAALGVNLFTAGRVSGFFEGETDFGGGASGGGGRVGLSFKL</sequence>
<proteinExistence type="predicted"/>
<evidence type="ECO:0000259" key="2">
    <source>
        <dbReference type="PROSITE" id="PS51208"/>
    </source>
</evidence>
<evidence type="ECO:0000313" key="4">
    <source>
        <dbReference type="Proteomes" id="UP001419910"/>
    </source>
</evidence>
<accession>A0ABU9Y172</accession>
<protein>
    <recommendedName>
        <fullName evidence="2">Autotransporter domain-containing protein</fullName>
    </recommendedName>
</protein>
<dbReference type="SMART" id="SM00869">
    <property type="entry name" value="Autotransporter"/>
    <property type="match status" value="1"/>
</dbReference>
<dbReference type="InterPro" id="IPR005546">
    <property type="entry name" value="Autotransporte_beta"/>
</dbReference>
<name>A0ABU9Y172_9SPHN</name>
<dbReference type="InterPro" id="IPR012332">
    <property type="entry name" value="Autotransporter_pectin_lyase_C"/>
</dbReference>
<keyword evidence="4" id="KW-1185">Reference proteome</keyword>
<feature type="domain" description="Autotransporter" evidence="2">
    <location>
        <begin position="1565"/>
        <end position="1839"/>
    </location>
</feature>
<dbReference type="Proteomes" id="UP001419910">
    <property type="component" value="Unassembled WGS sequence"/>
</dbReference>
<dbReference type="InterPro" id="IPR036709">
    <property type="entry name" value="Autotransporte_beta_dom_sf"/>
</dbReference>
<dbReference type="Gene3D" id="2.40.128.130">
    <property type="entry name" value="Autotransporter beta-domain"/>
    <property type="match status" value="1"/>
</dbReference>
<dbReference type="InterPro" id="IPR011050">
    <property type="entry name" value="Pectin_lyase_fold/virulence"/>
</dbReference>
<dbReference type="RefSeq" id="WP_343887145.1">
    <property type="nucleotide sequence ID" value="NZ_BAAAEH010000002.1"/>
</dbReference>
<dbReference type="SUPFAM" id="SSF103515">
    <property type="entry name" value="Autotransporter"/>
    <property type="match status" value="1"/>
</dbReference>
<dbReference type="Gene3D" id="2.160.20.20">
    <property type="match status" value="3"/>
</dbReference>
<keyword evidence="1" id="KW-0732">Signal</keyword>
<gene>
    <name evidence="3" type="ORF">ABC974_07965</name>
</gene>
<feature type="signal peptide" evidence="1">
    <location>
        <begin position="1"/>
        <end position="26"/>
    </location>
</feature>
<evidence type="ECO:0000313" key="3">
    <source>
        <dbReference type="EMBL" id="MEN2789556.1"/>
    </source>
</evidence>
<dbReference type="PROSITE" id="PS51208">
    <property type="entry name" value="AUTOTRANSPORTER"/>
    <property type="match status" value="1"/>
</dbReference>